<sequence>MTGPAAARRRLAATALVALAVTGAGCAAEHPDSPRPTAVEKPTISDGVQVFQLVGMSNMRFSAGTLEAKPGKIRVDFSVEDGGASHNFDIPKLPGTRTGIVGAGGSQSVTFTVTEPGDYPVICTLHPNMSAVLRVS</sequence>
<dbReference type="Pfam" id="PF13473">
    <property type="entry name" value="Cupredoxin_1"/>
    <property type="match status" value="1"/>
</dbReference>
<proteinExistence type="predicted"/>
<dbReference type="Proteomes" id="UP000604475">
    <property type="component" value="Unassembled WGS sequence"/>
</dbReference>
<protein>
    <submittedName>
        <fullName evidence="3">Cupredoxin domain-containing protein</fullName>
    </submittedName>
</protein>
<reference evidence="3" key="1">
    <citation type="submission" date="2020-12" db="EMBL/GenBank/DDBJ databases">
        <title>Genomic characterization of non-nitrogen-fixing Frankia strains.</title>
        <authorList>
            <person name="Carlos-Shanley C."/>
            <person name="Guerra T."/>
            <person name="Hahn D."/>
        </authorList>
    </citation>
    <scope>NUCLEOTIDE SEQUENCE</scope>
    <source>
        <strain evidence="3">CN6</strain>
    </source>
</reference>
<accession>A0A937RL07</accession>
<organism evidence="3 4">
    <name type="scientific">Frankia nepalensis</name>
    <dbReference type="NCBI Taxonomy" id="1836974"/>
    <lineage>
        <taxon>Bacteria</taxon>
        <taxon>Bacillati</taxon>
        <taxon>Actinomycetota</taxon>
        <taxon>Actinomycetes</taxon>
        <taxon>Frankiales</taxon>
        <taxon>Frankiaceae</taxon>
        <taxon>Frankia</taxon>
    </lineage>
</organism>
<feature type="signal peptide" evidence="1">
    <location>
        <begin position="1"/>
        <end position="27"/>
    </location>
</feature>
<dbReference type="InterPro" id="IPR028096">
    <property type="entry name" value="EfeO_Cupredoxin"/>
</dbReference>
<evidence type="ECO:0000256" key="1">
    <source>
        <dbReference type="SAM" id="SignalP"/>
    </source>
</evidence>
<keyword evidence="4" id="KW-1185">Reference proteome</keyword>
<name>A0A937RL07_9ACTN</name>
<comment type="caution">
    <text evidence="3">The sequence shown here is derived from an EMBL/GenBank/DDBJ whole genome shotgun (WGS) entry which is preliminary data.</text>
</comment>
<keyword evidence="1" id="KW-0732">Signal</keyword>
<evidence type="ECO:0000313" key="4">
    <source>
        <dbReference type="Proteomes" id="UP000604475"/>
    </source>
</evidence>
<gene>
    <name evidence="3" type="ORF">I7412_34865</name>
</gene>
<feature type="chain" id="PRO_5037819379" evidence="1">
    <location>
        <begin position="28"/>
        <end position="136"/>
    </location>
</feature>
<dbReference type="InterPro" id="IPR008972">
    <property type="entry name" value="Cupredoxin"/>
</dbReference>
<dbReference type="EMBL" id="JAEACQ010000300">
    <property type="protein sequence ID" value="MBL7632247.1"/>
    <property type="molecule type" value="Genomic_DNA"/>
</dbReference>
<dbReference type="AlphaFoldDB" id="A0A937RL07"/>
<dbReference type="Gene3D" id="2.60.40.420">
    <property type="entry name" value="Cupredoxins - blue copper proteins"/>
    <property type="match status" value="1"/>
</dbReference>
<feature type="domain" description="EfeO-type cupredoxin-like" evidence="2">
    <location>
        <begin position="45"/>
        <end position="133"/>
    </location>
</feature>
<evidence type="ECO:0000313" key="3">
    <source>
        <dbReference type="EMBL" id="MBL7632247.1"/>
    </source>
</evidence>
<evidence type="ECO:0000259" key="2">
    <source>
        <dbReference type="Pfam" id="PF13473"/>
    </source>
</evidence>
<dbReference type="SUPFAM" id="SSF49503">
    <property type="entry name" value="Cupredoxins"/>
    <property type="match status" value="1"/>
</dbReference>
<dbReference type="RefSeq" id="WP_203007242.1">
    <property type="nucleotide sequence ID" value="NZ_JADWYU010000095.1"/>
</dbReference>